<dbReference type="Pfam" id="PF07564">
    <property type="entry name" value="DUF1542"/>
    <property type="match status" value="5"/>
</dbReference>
<feature type="region of interest" description="Disordered" evidence="11">
    <location>
        <begin position="833"/>
        <end position="857"/>
    </location>
</feature>
<dbReference type="Gene3D" id="3.10.20.890">
    <property type="match status" value="5"/>
</dbReference>
<feature type="compositionally biased region" description="Basic and acidic residues" evidence="11">
    <location>
        <begin position="1629"/>
        <end position="1663"/>
    </location>
</feature>
<dbReference type="SUPFAM" id="SSF46997">
    <property type="entry name" value="Bacterial immunoglobulin/albumin-binding domains"/>
    <property type="match status" value="3"/>
</dbReference>
<keyword evidence="7 12" id="KW-1133">Transmembrane helix</keyword>
<proteinExistence type="predicted"/>
<evidence type="ECO:0000256" key="10">
    <source>
        <dbReference type="SAM" id="Coils"/>
    </source>
</evidence>
<feature type="coiled-coil region" evidence="10">
    <location>
        <begin position="444"/>
        <end position="478"/>
    </location>
</feature>
<keyword evidence="2" id="KW-1003">Cell membrane</keyword>
<evidence type="ECO:0000256" key="1">
    <source>
        <dbReference type="ARBA" id="ARBA00004162"/>
    </source>
</evidence>
<dbReference type="PATRIC" id="fig|28037.233.peg.294"/>
<organism evidence="14 15">
    <name type="scientific">Streptococcus mitis</name>
    <dbReference type="NCBI Taxonomy" id="28037"/>
    <lineage>
        <taxon>Bacteria</taxon>
        <taxon>Bacillati</taxon>
        <taxon>Bacillota</taxon>
        <taxon>Bacilli</taxon>
        <taxon>Lactobacillales</taxon>
        <taxon>Streptococcaceae</taxon>
        <taxon>Streptococcus</taxon>
        <taxon>Streptococcus mitis group</taxon>
    </lineage>
</organism>
<dbReference type="Pfam" id="PF08428">
    <property type="entry name" value="Rib"/>
    <property type="match status" value="1"/>
</dbReference>
<reference evidence="14 15" key="1">
    <citation type="submission" date="2016-01" db="EMBL/GenBank/DDBJ databases">
        <title>Highly variable Streptococcus oralis are common among viridans streptococci isolated from primates.</title>
        <authorList>
            <person name="Denapaite D."/>
            <person name="Rieger M."/>
            <person name="Koendgen S."/>
            <person name="Brueckner R."/>
            <person name="Ochigava I."/>
            <person name="Kappeler P."/>
            <person name="Maetz-Rensing K."/>
            <person name="Leendertz F."/>
            <person name="Hakenbeck R."/>
        </authorList>
    </citation>
    <scope>NUCLEOTIDE SEQUENCE [LARGE SCALE GENOMIC DNA]</scope>
    <source>
        <strain evidence="14 15">DD26</strain>
    </source>
</reference>
<feature type="region of interest" description="Disordered" evidence="11">
    <location>
        <begin position="1688"/>
        <end position="1710"/>
    </location>
</feature>
<feature type="region of interest" description="Disordered" evidence="11">
    <location>
        <begin position="1393"/>
        <end position="1438"/>
    </location>
</feature>
<dbReference type="InterPro" id="IPR009063">
    <property type="entry name" value="Ig/albumin-bd_sf"/>
</dbReference>
<feature type="compositionally biased region" description="Polar residues" evidence="11">
    <location>
        <begin position="1911"/>
        <end position="1928"/>
    </location>
</feature>
<dbReference type="InterPro" id="IPR044024">
    <property type="entry name" value="aRib"/>
</dbReference>
<evidence type="ECO:0000256" key="7">
    <source>
        <dbReference type="ARBA" id="ARBA00022989"/>
    </source>
</evidence>
<feature type="compositionally biased region" description="Low complexity" evidence="11">
    <location>
        <begin position="125"/>
        <end position="135"/>
    </location>
</feature>
<feature type="domain" description="Gram-positive cocci surface proteins LPxTG" evidence="13">
    <location>
        <begin position="1926"/>
        <end position="1960"/>
    </location>
</feature>
<keyword evidence="10" id="KW-0175">Coiled coil</keyword>
<dbReference type="GO" id="GO:0005886">
    <property type="term" value="C:plasma membrane"/>
    <property type="evidence" value="ECO:0007669"/>
    <property type="project" value="UniProtKB-SubCell"/>
</dbReference>
<feature type="coiled-coil region" evidence="10">
    <location>
        <begin position="1803"/>
        <end position="1869"/>
    </location>
</feature>
<dbReference type="Proteomes" id="UP000070458">
    <property type="component" value="Unassembled WGS sequence"/>
</dbReference>
<dbReference type="Pfam" id="PF01468">
    <property type="entry name" value="GA"/>
    <property type="match status" value="4"/>
</dbReference>
<sequence length="1960" mass="210913">MGIYQPSNAQQYAHVETVKLPVLYKLNEAFEPKVPERTEVTNPTKLTDEEVNAIKDKIWAVNQDNNSNLLTTNNAFKDNVEGGKNSIVIDKTTGTATITYKDGTADTIEGSKLIYKKPEPETETPKPVTPSTPTTDTVAADGLVTRDNGIKFYTDPVEVDDLDNIQVSDRTKALNQFLKANLTDAGYNEYDGAVPKNNLKPNVSFNLEDNRKATINFKTDGGKRQDFLTIDQERPFKTLGIVPKVYLFKEKAKPKFDVDAARAEANKLIDSLDNLYPKEKTDFKNEIAKKSTRADIEAVVKNATDKATENAVKLAEMKKGANDKINALNYLTKEEKDGAIKKINSATIKQGDADVDTAATPTKTDTDDNRDATQARLNSVVAGFVETNLRKAKEKATETINNIPDEDLSTAKKDEYKEQIKKATEVGPASTDGTILNIVDKAQKEASDALAKRTKDEADRLREQYKNEIDNIPGLTEEERNEYKKEIGNAPSVGAMESIVNFAKLAGERKKAISEIDNLQYLNNKQKQSFRELIDSSGSKEDIEDYVSQAKQLNSKMKQLQDLATEARKIKPKDGTPAEKYTSADSTKQQAFDTALGNAESVLDKANGADEAISNVEHLFTALETAINELKPGEKVTIPVDKDALKAEYDKGNSVKNLPVYTNEKDNTKKQAYDTALVEAKKILDKTDATQDQVNKALETLVEAKAGLNGKEAEFTLGKVDDKAVPISVAPSAGTVVSTEDQKLIKAKITGIPNGATVICKPIVEESGKKYVPVTVTHENVSKDIQIEVVQSEASKTTPTVTNGSVAISVDPETTTNVTDPNDQDAIKNAVTVPDSEPQPTNKEILNDGRIETGTGDNANKKVVKVKVTYSDGSSENIEVPVEGTDAAKATPTVTNGSVAISVDPETTTNVTDPNDQDAIKNAVTVPDSEPQPTKKEILNDGRIETGTGDNANKKVVKVKVTYNDGSSENIEVPVEGTDAAKSPLNPPTTKVKVDNPKGLTEKEKTAVENAVKEANPSLKTNTKIKVTVDNTGKVTVTYSDNSHNELTADKTVEPKTKAEKATEAKAELEEVAKKEKEDIKADNSLDDSEKEELNKKVEKAKNDAIDNIDAKTTVKDIEDAKQKGEQAIKAVHQSELDKKKAEAKKELETAAEAEKKEIESDLTLDPDTKVQKKKEVDKVKETAEKAVEAADTSDEVTAATNDGKQAIAAVHTVDIDKVKDKAKANLTEAAEAEKKEIDADNGLTESEKDALKQKVDKVKEAQEDNITQATTAEDIAKATTAGKQAIAGVHTPTDIKDKSKKLNAPQEKVKVKDLNHLTDPEKAAVKAAVKNANPNLSDDDITVDDKGNVTSPKGYLSPKDVIVPALNKPTAPVTVTDPNHLTTDEQKEVQKAVSEANKDSNLAPDDVHVDDKGNVKTNNNGNLPAGDVVTQKLKKPAKPVEVVNPKKLTDTEKEEVKTAIVEANKDANGNPTVAREQVTVDDDGSVTTPIGKLDSGDVVKAKTDTTPTDENTDPAVTLKGEDLVSDLPELSVQNALVAGVVTVEKGQPLTDEDIKKQLVLTEDMVVNSIKKPSTTETGNKEAEVEITLADGSKVTVKVPVVVVESLENANPGNNLAEAKEEAKKHVEEAANAKNDEINKRTDLSDDEKKAATDKVNKAKDDANTQIDNATSSGTAKAIGAAAAENIQNFNPKPNNPAEDVKPVDTSKLDELDEEKAKAIAEIEQAAKDQINAINNNKGLTSSQKAEAIKTIEELKAKAIEDVRKATIVKEVQDIVNTVVGEIKAVNPQPYSGYSYGDDIHSSSDAQANAEALANAKESAKNAIEKAAKDKQDEIKDASLSDKEQAELLAKVEAEKESALKAIETAKTVEDVKEAETIGLQAIASVTIPKKPVAPNAAAPQATSAPQATAGTMQDVTYQSPAGKQLPNTGSASSAALASLGLVAATSGFALLGRKARRRK</sequence>
<feature type="region of interest" description="Disordered" evidence="11">
    <location>
        <begin position="1047"/>
        <end position="1102"/>
    </location>
</feature>
<feature type="compositionally biased region" description="Basic and acidic residues" evidence="11">
    <location>
        <begin position="1406"/>
        <end position="1415"/>
    </location>
</feature>
<evidence type="ECO:0000256" key="3">
    <source>
        <dbReference type="ARBA" id="ARBA00022512"/>
    </source>
</evidence>
<evidence type="ECO:0000256" key="11">
    <source>
        <dbReference type="SAM" id="MobiDB-lite"/>
    </source>
</evidence>
<feature type="region of interest" description="Disordered" evidence="11">
    <location>
        <begin position="1136"/>
        <end position="1165"/>
    </location>
</feature>
<feature type="compositionally biased region" description="Basic and acidic residues" evidence="11">
    <location>
        <begin position="1136"/>
        <end position="1160"/>
    </location>
</feature>
<dbReference type="EMBL" id="LQOD01000035">
    <property type="protein sequence ID" value="KXT95710.1"/>
    <property type="molecule type" value="Genomic_DNA"/>
</dbReference>
<dbReference type="SMART" id="SM00844">
    <property type="entry name" value="GA"/>
    <property type="match status" value="1"/>
</dbReference>
<evidence type="ECO:0000313" key="14">
    <source>
        <dbReference type="EMBL" id="KXT95710.1"/>
    </source>
</evidence>
<dbReference type="PROSITE" id="PS50847">
    <property type="entry name" value="GRAM_POS_ANCHORING"/>
    <property type="match status" value="1"/>
</dbReference>
<dbReference type="Gene3D" id="1.20.120.1850">
    <property type="entry name" value="Ebh helix bundles repeating unit (S and A modules)"/>
    <property type="match status" value="1"/>
</dbReference>
<evidence type="ECO:0000256" key="12">
    <source>
        <dbReference type="SAM" id="Phobius"/>
    </source>
</evidence>
<dbReference type="InterPro" id="IPR059115">
    <property type="entry name" value="Rib"/>
</dbReference>
<protein>
    <submittedName>
        <fullName evidence="14">FmtB protein</fullName>
    </submittedName>
</protein>
<feature type="region of interest" description="Disordered" evidence="11">
    <location>
        <begin position="117"/>
        <end position="139"/>
    </location>
</feature>
<feature type="region of interest" description="Disordered" evidence="11">
    <location>
        <begin position="1332"/>
        <end position="1356"/>
    </location>
</feature>
<evidence type="ECO:0000256" key="8">
    <source>
        <dbReference type="ARBA" id="ARBA00023088"/>
    </source>
</evidence>
<evidence type="ECO:0000256" key="2">
    <source>
        <dbReference type="ARBA" id="ARBA00022475"/>
    </source>
</evidence>
<gene>
    <name evidence="14" type="ORF">SMIDD26_00277</name>
</gene>
<dbReference type="Pfam" id="PF00746">
    <property type="entry name" value="Gram_pos_anchor"/>
    <property type="match status" value="1"/>
</dbReference>
<feature type="compositionally biased region" description="Basic and acidic residues" evidence="11">
    <location>
        <begin position="1699"/>
        <end position="1710"/>
    </location>
</feature>
<feature type="compositionally biased region" description="Basic and acidic residues" evidence="11">
    <location>
        <begin position="1495"/>
        <end position="1504"/>
    </location>
</feature>
<evidence type="ECO:0000256" key="6">
    <source>
        <dbReference type="ARBA" id="ARBA00022729"/>
    </source>
</evidence>
<dbReference type="InterPro" id="IPR011439">
    <property type="entry name" value="DUF1542"/>
</dbReference>
<dbReference type="NCBIfam" id="TIGR01167">
    <property type="entry name" value="LPXTG_anchor"/>
    <property type="match status" value="1"/>
</dbReference>
<evidence type="ECO:0000313" key="15">
    <source>
        <dbReference type="Proteomes" id="UP000070458"/>
    </source>
</evidence>
<name>A0A139PZW1_STRMT</name>
<dbReference type="InterPro" id="IPR002988">
    <property type="entry name" value="GA_module"/>
</dbReference>
<evidence type="ECO:0000256" key="5">
    <source>
        <dbReference type="ARBA" id="ARBA00022692"/>
    </source>
</evidence>
<keyword evidence="6" id="KW-0732">Signal</keyword>
<feature type="transmembrane region" description="Helical" evidence="12">
    <location>
        <begin position="1934"/>
        <end position="1952"/>
    </location>
</feature>
<feature type="region of interest" description="Disordered" evidence="11">
    <location>
        <begin position="569"/>
        <end position="589"/>
    </location>
</feature>
<evidence type="ECO:0000259" key="13">
    <source>
        <dbReference type="PROSITE" id="PS50847"/>
    </source>
</evidence>
<keyword evidence="5 12" id="KW-0812">Transmembrane</keyword>
<feature type="compositionally biased region" description="Basic and acidic residues" evidence="11">
    <location>
        <begin position="1092"/>
        <end position="1102"/>
    </location>
</feature>
<evidence type="ECO:0000256" key="9">
    <source>
        <dbReference type="ARBA" id="ARBA00023136"/>
    </source>
</evidence>
<feature type="region of interest" description="Disordered" evidence="11">
    <location>
        <begin position="1629"/>
        <end position="1669"/>
    </location>
</feature>
<feature type="region of interest" description="Disordered" evidence="11">
    <location>
        <begin position="1893"/>
        <end position="1931"/>
    </location>
</feature>
<dbReference type="Pfam" id="PF07554">
    <property type="entry name" value="FIVAR"/>
    <property type="match status" value="2"/>
</dbReference>
<dbReference type="Gene3D" id="1.20.5.420">
    <property type="entry name" value="Immunoglobulin FC, subunit C"/>
    <property type="match status" value="5"/>
</dbReference>
<keyword evidence="9 12" id="KW-0472">Membrane</keyword>
<comment type="caution">
    <text evidence="14">The sequence shown here is derived from an EMBL/GenBank/DDBJ whole genome shotgun (WGS) entry which is preliminary data.</text>
</comment>
<feature type="region of interest" description="Disordered" evidence="11">
    <location>
        <begin position="1282"/>
        <end position="1308"/>
    </location>
</feature>
<dbReference type="Pfam" id="PF18938">
    <property type="entry name" value="aRib"/>
    <property type="match status" value="5"/>
</dbReference>
<comment type="subcellular location">
    <subcellularLocation>
        <location evidence="1">Cell membrane</location>
        <topology evidence="1">Single-pass membrane protein</topology>
    </subcellularLocation>
</comment>
<keyword evidence="4" id="KW-0964">Secreted</keyword>
<evidence type="ECO:0000256" key="4">
    <source>
        <dbReference type="ARBA" id="ARBA00022525"/>
    </source>
</evidence>
<accession>A0A139PZW1</accession>
<keyword evidence="3" id="KW-0134">Cell wall</keyword>
<dbReference type="InterPro" id="IPR019931">
    <property type="entry name" value="LPXTG_anchor"/>
</dbReference>
<feature type="compositionally biased region" description="Basic and acidic residues" evidence="11">
    <location>
        <begin position="1047"/>
        <end position="1084"/>
    </location>
</feature>
<feature type="region of interest" description="Disordered" evidence="11">
    <location>
        <begin position="1228"/>
        <end position="1247"/>
    </location>
</feature>
<feature type="compositionally biased region" description="Low complexity" evidence="11">
    <location>
        <begin position="1893"/>
        <end position="1910"/>
    </location>
</feature>
<dbReference type="InterPro" id="IPR020840">
    <property type="entry name" value="Extracell_matrix-bd_GA"/>
</dbReference>
<keyword evidence="8" id="KW-0572">Peptidoglycan-anchor</keyword>
<feature type="region of interest" description="Disordered" evidence="11">
    <location>
        <begin position="1462"/>
        <end position="1517"/>
    </location>
</feature>